<accession>A0A0V0TDL4</accession>
<evidence type="ECO:0000313" key="3">
    <source>
        <dbReference type="Proteomes" id="UP000055048"/>
    </source>
</evidence>
<keyword evidence="1" id="KW-1133">Transmembrane helix</keyword>
<organism evidence="2 3">
    <name type="scientific">Trichinella murrelli</name>
    <dbReference type="NCBI Taxonomy" id="144512"/>
    <lineage>
        <taxon>Eukaryota</taxon>
        <taxon>Metazoa</taxon>
        <taxon>Ecdysozoa</taxon>
        <taxon>Nematoda</taxon>
        <taxon>Enoplea</taxon>
        <taxon>Dorylaimia</taxon>
        <taxon>Trichinellida</taxon>
        <taxon>Trichinellidae</taxon>
        <taxon>Trichinella</taxon>
    </lineage>
</organism>
<keyword evidence="3" id="KW-1185">Reference proteome</keyword>
<proteinExistence type="predicted"/>
<evidence type="ECO:0000256" key="1">
    <source>
        <dbReference type="SAM" id="Phobius"/>
    </source>
</evidence>
<dbReference type="EMBL" id="JYDJ01000332">
    <property type="protein sequence ID" value="KRX36992.1"/>
    <property type="molecule type" value="Genomic_DNA"/>
</dbReference>
<protein>
    <submittedName>
        <fullName evidence="2">Uncharacterized protein</fullName>
    </submittedName>
</protein>
<dbReference type="AlphaFoldDB" id="A0A0V0TDL4"/>
<name>A0A0V0TDL4_9BILA</name>
<keyword evidence="1" id="KW-0812">Transmembrane</keyword>
<reference evidence="2 3" key="1">
    <citation type="submission" date="2015-01" db="EMBL/GenBank/DDBJ databases">
        <title>Evolution of Trichinella species and genotypes.</title>
        <authorList>
            <person name="Korhonen P.K."/>
            <person name="Edoardo P."/>
            <person name="Giuseppe L.R."/>
            <person name="Gasser R.B."/>
        </authorList>
    </citation>
    <scope>NUCLEOTIDE SEQUENCE [LARGE SCALE GENOMIC DNA]</scope>
    <source>
        <strain evidence="2">ISS417</strain>
    </source>
</reference>
<comment type="caution">
    <text evidence="2">The sequence shown here is derived from an EMBL/GenBank/DDBJ whole genome shotgun (WGS) entry which is preliminary data.</text>
</comment>
<evidence type="ECO:0000313" key="2">
    <source>
        <dbReference type="EMBL" id="KRX36992.1"/>
    </source>
</evidence>
<feature type="transmembrane region" description="Helical" evidence="1">
    <location>
        <begin position="46"/>
        <end position="71"/>
    </location>
</feature>
<sequence>MSFRLTNQLATNVVRARGISQACQKTLSQRRWFVGVFNSRLVEQKVVVCLFVGLLLLLLLLSLLFVVHIVASRLPGSASWIFGSV</sequence>
<dbReference type="Proteomes" id="UP000055048">
    <property type="component" value="Unassembled WGS sequence"/>
</dbReference>
<keyword evidence="1" id="KW-0472">Membrane</keyword>
<gene>
    <name evidence="2" type="ORF">T05_16152</name>
</gene>